<dbReference type="Proteomes" id="UP001589887">
    <property type="component" value="Unassembled WGS sequence"/>
</dbReference>
<reference evidence="2 3" key="1">
    <citation type="submission" date="2024-09" db="EMBL/GenBank/DDBJ databases">
        <authorList>
            <person name="Sun Q."/>
            <person name="Mori K."/>
        </authorList>
    </citation>
    <scope>NUCLEOTIDE SEQUENCE [LARGE SCALE GENOMIC DNA]</scope>
    <source>
        <strain evidence="2 3">JCM 4557</strain>
    </source>
</reference>
<evidence type="ECO:0000313" key="3">
    <source>
        <dbReference type="Proteomes" id="UP001589887"/>
    </source>
</evidence>
<proteinExistence type="predicted"/>
<comment type="caution">
    <text evidence="2">The sequence shown here is derived from an EMBL/GenBank/DDBJ whole genome shotgun (WGS) entry which is preliminary data.</text>
</comment>
<dbReference type="EMBL" id="JBHMQV010000007">
    <property type="protein sequence ID" value="MFC0843490.1"/>
    <property type="molecule type" value="Genomic_DNA"/>
</dbReference>
<organism evidence="2 3">
    <name type="scientific">Streptomyces noboritoensis</name>
    <dbReference type="NCBI Taxonomy" id="67337"/>
    <lineage>
        <taxon>Bacteria</taxon>
        <taxon>Bacillati</taxon>
        <taxon>Actinomycetota</taxon>
        <taxon>Actinomycetes</taxon>
        <taxon>Kitasatosporales</taxon>
        <taxon>Streptomycetaceae</taxon>
        <taxon>Streptomyces</taxon>
    </lineage>
</organism>
<sequence>MGEHSKPQPTEEPKGPPDNTDGQSPTVGGGDSGTHRKDDE</sequence>
<protein>
    <submittedName>
        <fullName evidence="2">Uncharacterized protein</fullName>
    </submittedName>
</protein>
<feature type="compositionally biased region" description="Basic and acidic residues" evidence="1">
    <location>
        <begin position="1"/>
        <end position="15"/>
    </location>
</feature>
<feature type="region of interest" description="Disordered" evidence="1">
    <location>
        <begin position="1"/>
        <end position="40"/>
    </location>
</feature>
<evidence type="ECO:0000256" key="1">
    <source>
        <dbReference type="SAM" id="MobiDB-lite"/>
    </source>
</evidence>
<evidence type="ECO:0000313" key="2">
    <source>
        <dbReference type="EMBL" id="MFC0843490.1"/>
    </source>
</evidence>
<name>A0ABV6TCI1_9ACTN</name>
<keyword evidence="3" id="KW-1185">Reference proteome</keyword>
<gene>
    <name evidence="2" type="ORF">ACFH04_07045</name>
</gene>
<accession>A0ABV6TCI1</accession>
<dbReference type="RefSeq" id="WP_268248441.1">
    <property type="nucleotide sequence ID" value="NZ_JBHMQV010000007.1"/>
</dbReference>